<dbReference type="PANTHER" id="PTHR34836:SF1">
    <property type="entry name" value="OS09G0428600 PROTEIN"/>
    <property type="match status" value="1"/>
</dbReference>
<name>A0ABC8T1N7_9AQUA</name>
<evidence type="ECO:0000313" key="2">
    <source>
        <dbReference type="Proteomes" id="UP001642360"/>
    </source>
</evidence>
<dbReference type="PANTHER" id="PTHR34836">
    <property type="entry name" value="OS06G0188250 PROTEIN"/>
    <property type="match status" value="1"/>
</dbReference>
<gene>
    <name evidence="1" type="ORF">ILEXP_LOCUS32375</name>
</gene>
<comment type="caution">
    <text evidence="1">The sequence shown here is derived from an EMBL/GenBank/DDBJ whole genome shotgun (WGS) entry which is preliminary data.</text>
</comment>
<accession>A0ABC8T1N7</accession>
<dbReference type="Proteomes" id="UP001642360">
    <property type="component" value="Unassembled WGS sequence"/>
</dbReference>
<protein>
    <submittedName>
        <fullName evidence="1">Uncharacterized protein</fullName>
    </submittedName>
</protein>
<sequence>MAMAQTTTIPVNVGLILDMDTMVGKKWLSCISMALSDFYASNGHYRTRLVLNPRDSKNDVVGAASADFPSAQTWET</sequence>
<dbReference type="AlphaFoldDB" id="A0ABC8T1N7"/>
<dbReference type="InterPro" id="IPR015683">
    <property type="entry name" value="Ionotropic_Glu_rcpt"/>
</dbReference>
<evidence type="ECO:0000313" key="1">
    <source>
        <dbReference type="EMBL" id="CAK9163334.1"/>
    </source>
</evidence>
<proteinExistence type="predicted"/>
<dbReference type="EMBL" id="CAUOFW020003992">
    <property type="protein sequence ID" value="CAK9163334.1"/>
    <property type="molecule type" value="Genomic_DNA"/>
</dbReference>
<organism evidence="1 2">
    <name type="scientific">Ilex paraguariensis</name>
    <name type="common">yerba mate</name>
    <dbReference type="NCBI Taxonomy" id="185542"/>
    <lineage>
        <taxon>Eukaryota</taxon>
        <taxon>Viridiplantae</taxon>
        <taxon>Streptophyta</taxon>
        <taxon>Embryophyta</taxon>
        <taxon>Tracheophyta</taxon>
        <taxon>Spermatophyta</taxon>
        <taxon>Magnoliopsida</taxon>
        <taxon>eudicotyledons</taxon>
        <taxon>Gunneridae</taxon>
        <taxon>Pentapetalae</taxon>
        <taxon>asterids</taxon>
        <taxon>campanulids</taxon>
        <taxon>Aquifoliales</taxon>
        <taxon>Aquifoliaceae</taxon>
        <taxon>Ilex</taxon>
    </lineage>
</organism>
<reference evidence="1 2" key="1">
    <citation type="submission" date="2024-02" db="EMBL/GenBank/DDBJ databases">
        <authorList>
            <person name="Vignale AGUSTIN F."/>
            <person name="Sosa J E."/>
            <person name="Modenutti C."/>
        </authorList>
    </citation>
    <scope>NUCLEOTIDE SEQUENCE [LARGE SCALE GENOMIC DNA]</scope>
</reference>
<keyword evidence="2" id="KW-1185">Reference proteome</keyword>